<dbReference type="GO" id="GO:0005524">
    <property type="term" value="F:ATP binding"/>
    <property type="evidence" value="ECO:0007669"/>
    <property type="project" value="InterPro"/>
</dbReference>
<dbReference type="EMBL" id="RWJN01000203">
    <property type="protein sequence ID" value="TCD65025.1"/>
    <property type="molecule type" value="Genomic_DNA"/>
</dbReference>
<reference evidence="2 3" key="1">
    <citation type="submission" date="2018-11" db="EMBL/GenBank/DDBJ databases">
        <title>Genome assembly of Steccherinum ochraceum LE-BIN_3174, the white-rot fungus of the Steccherinaceae family (The Residual Polyporoid clade, Polyporales, Basidiomycota).</title>
        <authorList>
            <person name="Fedorova T.V."/>
            <person name="Glazunova O.A."/>
            <person name="Landesman E.O."/>
            <person name="Moiseenko K.V."/>
            <person name="Psurtseva N.V."/>
            <person name="Savinova O.S."/>
            <person name="Shakhova N.V."/>
            <person name="Tyazhelova T.V."/>
            <person name="Vasina D.V."/>
        </authorList>
    </citation>
    <scope>NUCLEOTIDE SEQUENCE [LARGE SCALE GENOMIC DNA]</scope>
    <source>
        <strain evidence="2 3">LE-BIN_3174</strain>
    </source>
</reference>
<dbReference type="InterPro" id="IPR011009">
    <property type="entry name" value="Kinase-like_dom_sf"/>
</dbReference>
<dbReference type="AlphaFoldDB" id="A0A4R0RH22"/>
<gene>
    <name evidence="2" type="ORF">EIP91_003346</name>
</gene>
<dbReference type="GO" id="GO:0004672">
    <property type="term" value="F:protein kinase activity"/>
    <property type="evidence" value="ECO:0007669"/>
    <property type="project" value="InterPro"/>
</dbReference>
<sequence length="283" mass="31717">MSLNAQNSESSIDLVFQRENPVGNVPLVYTNCRRATVDITTPRSRLPPPANLRLSFSLGQEIGKGTVGRVFEVNIIPSASSSRLQGRILPPLAVKICRRSMVNTLLPEAQNYVEMEMLQGHVIPRCYGLYSATIPDDMAFSPWVGDVVRSRSRDQHKLEEELLGPNVVTILLMERVGGLVPPQLFTNPSILPEIQAMYKDISLMGIYHADMAANNVVFAPKHPALPVRTSPHWTQRYQFRIIDFHHAFKVNLTHPTIAGDHFAELKMVLQEALGDLHKQPEQL</sequence>
<organism evidence="2 3">
    <name type="scientific">Steccherinum ochraceum</name>
    <dbReference type="NCBI Taxonomy" id="92696"/>
    <lineage>
        <taxon>Eukaryota</taxon>
        <taxon>Fungi</taxon>
        <taxon>Dikarya</taxon>
        <taxon>Basidiomycota</taxon>
        <taxon>Agaricomycotina</taxon>
        <taxon>Agaricomycetes</taxon>
        <taxon>Polyporales</taxon>
        <taxon>Steccherinaceae</taxon>
        <taxon>Steccherinum</taxon>
    </lineage>
</organism>
<dbReference type="InterPro" id="IPR000719">
    <property type="entry name" value="Prot_kinase_dom"/>
</dbReference>
<dbReference type="SUPFAM" id="SSF56112">
    <property type="entry name" value="Protein kinase-like (PK-like)"/>
    <property type="match status" value="1"/>
</dbReference>
<protein>
    <recommendedName>
        <fullName evidence="1">Protein kinase domain-containing protein</fullName>
    </recommendedName>
</protein>
<feature type="domain" description="Protein kinase" evidence="1">
    <location>
        <begin position="56"/>
        <end position="283"/>
    </location>
</feature>
<dbReference type="OrthoDB" id="2745395at2759"/>
<evidence type="ECO:0000259" key="1">
    <source>
        <dbReference type="PROSITE" id="PS50011"/>
    </source>
</evidence>
<comment type="caution">
    <text evidence="2">The sequence shown here is derived from an EMBL/GenBank/DDBJ whole genome shotgun (WGS) entry which is preliminary data.</text>
</comment>
<accession>A0A4R0RH22</accession>
<evidence type="ECO:0000313" key="3">
    <source>
        <dbReference type="Proteomes" id="UP000292702"/>
    </source>
</evidence>
<dbReference type="Proteomes" id="UP000292702">
    <property type="component" value="Unassembled WGS sequence"/>
</dbReference>
<dbReference type="PROSITE" id="PS50011">
    <property type="entry name" value="PROTEIN_KINASE_DOM"/>
    <property type="match status" value="1"/>
</dbReference>
<name>A0A4R0RH22_9APHY</name>
<evidence type="ECO:0000313" key="2">
    <source>
        <dbReference type="EMBL" id="TCD65025.1"/>
    </source>
</evidence>
<proteinExistence type="predicted"/>
<keyword evidence="3" id="KW-1185">Reference proteome</keyword>